<accession>A0A816TAE5</accession>
<dbReference type="EMBL" id="HG994359">
    <property type="protein sequence ID" value="CAF2093947.1"/>
    <property type="molecule type" value="Genomic_DNA"/>
</dbReference>
<organism evidence="1">
    <name type="scientific">Brassica napus</name>
    <name type="common">Rape</name>
    <dbReference type="NCBI Taxonomy" id="3708"/>
    <lineage>
        <taxon>Eukaryota</taxon>
        <taxon>Viridiplantae</taxon>
        <taxon>Streptophyta</taxon>
        <taxon>Embryophyta</taxon>
        <taxon>Tracheophyta</taxon>
        <taxon>Spermatophyta</taxon>
        <taxon>Magnoliopsida</taxon>
        <taxon>eudicotyledons</taxon>
        <taxon>Gunneridae</taxon>
        <taxon>Pentapetalae</taxon>
        <taxon>rosids</taxon>
        <taxon>malvids</taxon>
        <taxon>Brassicales</taxon>
        <taxon>Brassicaceae</taxon>
        <taxon>Brassiceae</taxon>
        <taxon>Brassica</taxon>
    </lineage>
</organism>
<evidence type="ECO:0000313" key="1">
    <source>
        <dbReference type="EMBL" id="CAF2093947.1"/>
    </source>
</evidence>
<reference evidence="1" key="1">
    <citation type="submission" date="2021-01" db="EMBL/GenBank/DDBJ databases">
        <authorList>
            <consortium name="Genoscope - CEA"/>
            <person name="William W."/>
        </authorList>
    </citation>
    <scope>NUCLEOTIDE SEQUENCE</scope>
</reference>
<gene>
    <name evidence="1" type="ORF">DARMORV10_A05P03280.1</name>
</gene>
<dbReference type="Proteomes" id="UP001295469">
    <property type="component" value="Chromosome A05"/>
</dbReference>
<dbReference type="AlphaFoldDB" id="A0A816TAE5"/>
<protein>
    <submittedName>
        <fullName evidence="1">(rape) hypothetical protein</fullName>
    </submittedName>
</protein>
<name>A0A816TAE5_BRANA</name>
<sequence length="97" mass="10725">MARGDSRRASGHGDRRREPCQLVVVKEVSLVIARGGASGGVINSEGVTRNFYPGDKLQLWHEELEPQNSLLDILKTNGHVMLNILFSLFVCIHPCLT</sequence>
<proteinExistence type="predicted"/>